<dbReference type="InterPro" id="IPR039425">
    <property type="entry name" value="RNA_pol_sigma-70-like"/>
</dbReference>
<dbReference type="Proteomes" id="UP000239504">
    <property type="component" value="Unassembled WGS sequence"/>
</dbReference>
<accession>A0A2S7K217</accession>
<sequence length="204" mass="23189">MRGKKGPGWPMPDKKKNRQRMFGVFQSNRGLVLSVLRRYSLRQVDLEDLSQETVLRALEAEKRTQIQEPKRFLVGIAKNVARAELERRAKITCDLLDDLDPETYVSDEPAIDDVVDARQRMQVFGKAVAMLPPQCQKAFLLKHVYGVSHKEIAEKLDIAVSTVEKHVALGLRRCREVMLSEQSETGTCGEESEKSVLGLEGRRR</sequence>
<proteinExistence type="inferred from homology"/>
<evidence type="ECO:0000256" key="3">
    <source>
        <dbReference type="ARBA" id="ARBA00023082"/>
    </source>
</evidence>
<organism evidence="8 9">
    <name type="scientific">Hyphococcus luteus</name>
    <dbReference type="NCBI Taxonomy" id="2058213"/>
    <lineage>
        <taxon>Bacteria</taxon>
        <taxon>Pseudomonadati</taxon>
        <taxon>Pseudomonadota</taxon>
        <taxon>Alphaproteobacteria</taxon>
        <taxon>Parvularculales</taxon>
        <taxon>Parvularculaceae</taxon>
        <taxon>Hyphococcus</taxon>
    </lineage>
</organism>
<dbReference type="Gene3D" id="1.10.1740.10">
    <property type="match status" value="1"/>
</dbReference>
<dbReference type="SUPFAM" id="SSF88659">
    <property type="entry name" value="Sigma3 and sigma4 domains of RNA polymerase sigma factors"/>
    <property type="match status" value="1"/>
</dbReference>
<name>A0A2S7K217_9PROT</name>
<dbReference type="PANTHER" id="PTHR43133:SF63">
    <property type="entry name" value="RNA POLYMERASE SIGMA FACTOR FECI-RELATED"/>
    <property type="match status" value="1"/>
</dbReference>
<evidence type="ECO:0000313" key="9">
    <source>
        <dbReference type="Proteomes" id="UP000239504"/>
    </source>
</evidence>
<keyword evidence="9" id="KW-1185">Reference proteome</keyword>
<feature type="region of interest" description="Disordered" evidence="5">
    <location>
        <begin position="182"/>
        <end position="204"/>
    </location>
</feature>
<feature type="domain" description="RNA polymerase sigma factor 70 region 4 type 2" evidence="7">
    <location>
        <begin position="124"/>
        <end position="174"/>
    </location>
</feature>
<dbReference type="OrthoDB" id="9794372at2"/>
<reference evidence="8 9" key="1">
    <citation type="submission" date="2017-12" db="EMBL/GenBank/DDBJ databases">
        <authorList>
            <person name="Hurst M.R.H."/>
        </authorList>
    </citation>
    <scope>NUCLEOTIDE SEQUENCE [LARGE SCALE GENOMIC DNA]</scope>
    <source>
        <strain evidence="8 9">SY-3-19</strain>
    </source>
</reference>
<evidence type="ECO:0000256" key="1">
    <source>
        <dbReference type="ARBA" id="ARBA00010641"/>
    </source>
</evidence>
<dbReference type="NCBIfam" id="TIGR02937">
    <property type="entry name" value="sigma70-ECF"/>
    <property type="match status" value="1"/>
</dbReference>
<evidence type="ECO:0000259" key="6">
    <source>
        <dbReference type="Pfam" id="PF04542"/>
    </source>
</evidence>
<comment type="similarity">
    <text evidence="1">Belongs to the sigma-70 factor family. ECF subfamily.</text>
</comment>
<dbReference type="SUPFAM" id="SSF88946">
    <property type="entry name" value="Sigma2 domain of RNA polymerase sigma factors"/>
    <property type="match status" value="1"/>
</dbReference>
<dbReference type="GO" id="GO:0006352">
    <property type="term" value="P:DNA-templated transcription initiation"/>
    <property type="evidence" value="ECO:0007669"/>
    <property type="project" value="InterPro"/>
</dbReference>
<evidence type="ECO:0000256" key="5">
    <source>
        <dbReference type="SAM" id="MobiDB-lite"/>
    </source>
</evidence>
<dbReference type="InterPro" id="IPR013325">
    <property type="entry name" value="RNA_pol_sigma_r2"/>
</dbReference>
<evidence type="ECO:0000313" key="8">
    <source>
        <dbReference type="EMBL" id="PQA86554.1"/>
    </source>
</evidence>
<evidence type="ECO:0000256" key="4">
    <source>
        <dbReference type="ARBA" id="ARBA00023163"/>
    </source>
</evidence>
<dbReference type="EMBL" id="PJCH01000015">
    <property type="protein sequence ID" value="PQA86554.1"/>
    <property type="molecule type" value="Genomic_DNA"/>
</dbReference>
<dbReference type="InterPro" id="IPR036388">
    <property type="entry name" value="WH-like_DNA-bd_sf"/>
</dbReference>
<evidence type="ECO:0000259" key="7">
    <source>
        <dbReference type="Pfam" id="PF08281"/>
    </source>
</evidence>
<keyword evidence="3" id="KW-0731">Sigma factor</keyword>
<keyword evidence="2" id="KW-0805">Transcription regulation</keyword>
<dbReference type="Gene3D" id="1.10.10.10">
    <property type="entry name" value="Winged helix-like DNA-binding domain superfamily/Winged helix DNA-binding domain"/>
    <property type="match status" value="1"/>
</dbReference>
<comment type="caution">
    <text evidence="8">The sequence shown here is derived from an EMBL/GenBank/DDBJ whole genome shotgun (WGS) entry which is preliminary data.</text>
</comment>
<feature type="domain" description="RNA polymerase sigma-70 region 2" evidence="6">
    <location>
        <begin position="25"/>
        <end position="89"/>
    </location>
</feature>
<dbReference type="InterPro" id="IPR007627">
    <property type="entry name" value="RNA_pol_sigma70_r2"/>
</dbReference>
<gene>
    <name evidence="8" type="ORF">CW354_19730</name>
</gene>
<dbReference type="AlphaFoldDB" id="A0A2S7K217"/>
<dbReference type="Pfam" id="PF04542">
    <property type="entry name" value="Sigma70_r2"/>
    <property type="match status" value="1"/>
</dbReference>
<dbReference type="GO" id="GO:0003677">
    <property type="term" value="F:DNA binding"/>
    <property type="evidence" value="ECO:0007669"/>
    <property type="project" value="InterPro"/>
</dbReference>
<dbReference type="InterPro" id="IPR013249">
    <property type="entry name" value="RNA_pol_sigma70_r4_t2"/>
</dbReference>
<dbReference type="GO" id="GO:0016987">
    <property type="term" value="F:sigma factor activity"/>
    <property type="evidence" value="ECO:0007669"/>
    <property type="project" value="UniProtKB-KW"/>
</dbReference>
<dbReference type="Pfam" id="PF08281">
    <property type="entry name" value="Sigma70_r4_2"/>
    <property type="match status" value="1"/>
</dbReference>
<evidence type="ECO:0000256" key="2">
    <source>
        <dbReference type="ARBA" id="ARBA00023015"/>
    </source>
</evidence>
<dbReference type="PANTHER" id="PTHR43133">
    <property type="entry name" value="RNA POLYMERASE ECF-TYPE SIGMA FACTO"/>
    <property type="match status" value="1"/>
</dbReference>
<keyword evidence="4" id="KW-0804">Transcription</keyword>
<dbReference type="InterPro" id="IPR013324">
    <property type="entry name" value="RNA_pol_sigma_r3/r4-like"/>
</dbReference>
<dbReference type="InterPro" id="IPR014284">
    <property type="entry name" value="RNA_pol_sigma-70_dom"/>
</dbReference>
<protein>
    <submittedName>
        <fullName evidence="8">RNA polymerase subunit sigma-70</fullName>
    </submittedName>
</protein>